<sequence length="299" mass="29864">MRGYGFTAVGGPEHEAFLDVPEPEPGPGELLVRVRAAGVNPGDWRLRDGAYGVEPPAVLGREVAGTVVGLGAGAEGFAVGDEVFGGCPGMVGGWAPLARVTASFAALRPDGVAPADAAVLPVAAGTAYDALTGLDLPPGATLLVNGAGGGVGVAVVQLAVARGLVVVGIAGPAKEELLRRFGAVPVAYGDGVLDRVRAVGPVDAVFDLVGGTALRTVAELVPDRSRLRSVADKPLVAELGGADVTRDRSTAVLTELARLVAAGELDPHVTGVHPFEAAGAALAAVERGHEAGKVVLEIA</sequence>
<dbReference type="Pfam" id="PF08240">
    <property type="entry name" value="ADH_N"/>
    <property type="match status" value="1"/>
</dbReference>
<organism evidence="2 3">
    <name type="scientific">Pseudonocardia abyssalis</name>
    <dbReference type="NCBI Taxonomy" id="2792008"/>
    <lineage>
        <taxon>Bacteria</taxon>
        <taxon>Bacillati</taxon>
        <taxon>Actinomycetota</taxon>
        <taxon>Actinomycetes</taxon>
        <taxon>Pseudonocardiales</taxon>
        <taxon>Pseudonocardiaceae</taxon>
        <taxon>Pseudonocardia</taxon>
    </lineage>
</organism>
<dbReference type="InterPro" id="IPR052585">
    <property type="entry name" value="Lipid_raft_assoc_Zn_ADH"/>
</dbReference>
<evidence type="ECO:0000259" key="1">
    <source>
        <dbReference type="SMART" id="SM00829"/>
    </source>
</evidence>
<dbReference type="RefSeq" id="WP_218603606.1">
    <property type="nucleotide sequence ID" value="NZ_JADQDJ010000142.1"/>
</dbReference>
<dbReference type="Pfam" id="PF13602">
    <property type="entry name" value="ADH_zinc_N_2"/>
    <property type="match status" value="1"/>
</dbReference>
<dbReference type="InterPro" id="IPR020843">
    <property type="entry name" value="ER"/>
</dbReference>
<name>A0ABS6UZT2_9PSEU</name>
<accession>A0ABS6UZT2</accession>
<evidence type="ECO:0000313" key="2">
    <source>
        <dbReference type="EMBL" id="MBW0137383.1"/>
    </source>
</evidence>
<feature type="domain" description="Enoyl reductase (ER)" evidence="1">
    <location>
        <begin position="10"/>
        <end position="296"/>
    </location>
</feature>
<comment type="caution">
    <text evidence="2">The sequence shown here is derived from an EMBL/GenBank/DDBJ whole genome shotgun (WGS) entry which is preliminary data.</text>
</comment>
<keyword evidence="3" id="KW-1185">Reference proteome</keyword>
<dbReference type="CDD" id="cd05289">
    <property type="entry name" value="MDR_like_2"/>
    <property type="match status" value="1"/>
</dbReference>
<protein>
    <submittedName>
        <fullName evidence="2">NADP-dependent oxidoreductase</fullName>
    </submittedName>
</protein>
<proteinExistence type="predicted"/>
<reference evidence="2 3" key="1">
    <citation type="submission" date="2020-11" db="EMBL/GenBank/DDBJ databases">
        <title>Pseudonocardia abyssalis sp. nov. and Pseudonocardia oceani sp. nov., description and phylogenomic analysis of two novel actinomycetes isolated from the deep Southern Ocean.</title>
        <authorList>
            <person name="Parra J."/>
        </authorList>
    </citation>
    <scope>NUCLEOTIDE SEQUENCE [LARGE SCALE GENOMIC DNA]</scope>
    <source>
        <strain evidence="2 3">KRD-168</strain>
    </source>
</reference>
<dbReference type="InterPro" id="IPR013154">
    <property type="entry name" value="ADH-like_N"/>
</dbReference>
<dbReference type="SMART" id="SM00829">
    <property type="entry name" value="PKS_ER"/>
    <property type="match status" value="1"/>
</dbReference>
<evidence type="ECO:0000313" key="3">
    <source>
        <dbReference type="Proteomes" id="UP000694287"/>
    </source>
</evidence>
<dbReference type="Proteomes" id="UP000694287">
    <property type="component" value="Unassembled WGS sequence"/>
</dbReference>
<dbReference type="PANTHER" id="PTHR43482:SF1">
    <property type="entry name" value="PROTEIN AST1-RELATED"/>
    <property type="match status" value="1"/>
</dbReference>
<dbReference type="PANTHER" id="PTHR43482">
    <property type="entry name" value="PROTEIN AST1-RELATED"/>
    <property type="match status" value="1"/>
</dbReference>
<dbReference type="EMBL" id="JADQDK010000001">
    <property type="protein sequence ID" value="MBW0137383.1"/>
    <property type="molecule type" value="Genomic_DNA"/>
</dbReference>
<gene>
    <name evidence="2" type="ORF">I4I81_24430</name>
</gene>